<dbReference type="KEGG" id="dbc:MFMK1_000212"/>
<comment type="subcellular location">
    <subcellularLocation>
        <location evidence="1 9">Cell membrane</location>
        <topology evidence="1 9">Multi-pass membrane protein</topology>
    </subcellularLocation>
</comment>
<dbReference type="PANTHER" id="PTHR30614:SF20">
    <property type="entry name" value="GLUTAMINE TRANSPORT SYSTEM PERMEASE PROTEIN GLNP"/>
    <property type="match status" value="1"/>
</dbReference>
<evidence type="ECO:0000256" key="5">
    <source>
        <dbReference type="ARBA" id="ARBA00022692"/>
    </source>
</evidence>
<dbReference type="SUPFAM" id="SSF161098">
    <property type="entry name" value="MetI-like"/>
    <property type="match status" value="1"/>
</dbReference>
<dbReference type="AlphaFoldDB" id="A0AAU0UMM2"/>
<reference evidence="11 12" key="1">
    <citation type="submission" date="2023-04" db="EMBL/GenBank/DDBJ databases">
        <authorList>
            <person name="Hsu D."/>
        </authorList>
    </citation>
    <scope>NUCLEOTIDE SEQUENCE [LARGE SCALE GENOMIC DNA]</scope>
    <source>
        <strain evidence="11 12">MK1</strain>
    </source>
</reference>
<evidence type="ECO:0000256" key="6">
    <source>
        <dbReference type="ARBA" id="ARBA00022970"/>
    </source>
</evidence>
<accession>A0AAU0UMM2</accession>
<evidence type="ECO:0000256" key="9">
    <source>
        <dbReference type="RuleBase" id="RU363032"/>
    </source>
</evidence>
<dbReference type="GO" id="GO:0006865">
    <property type="term" value="P:amino acid transport"/>
    <property type="evidence" value="ECO:0007669"/>
    <property type="project" value="UniProtKB-KW"/>
</dbReference>
<evidence type="ECO:0000313" key="12">
    <source>
        <dbReference type="Proteomes" id="UP001329915"/>
    </source>
</evidence>
<sequence>MNWNLPYDFSVVPGKFLFFKDAALMTLEITTLGILVGFIIGLIVAFAKISRLKIFNVPAASYIYIIRGTPLLLQLFVIYYGLASVIRIPEIPSAFIALGIHNGAYLAEILRGAIQSIDRGQMEAARSLGMTQAKAMRRIILPQAFKRAIPPLGNQFIIATKDSSLASTIAVPELILKARQIGSSTFLYMEMLVTVAIWYLLMTTTLTIIVNKIENRLKVSEYQD</sequence>
<protein>
    <submittedName>
        <fullName evidence="11">Amino acid ABC transporter permease</fullName>
    </submittedName>
</protein>
<gene>
    <name evidence="11" type="ORF">MFMK1_000212</name>
</gene>
<keyword evidence="8 9" id="KW-0472">Membrane</keyword>
<evidence type="ECO:0000256" key="8">
    <source>
        <dbReference type="ARBA" id="ARBA00023136"/>
    </source>
</evidence>
<feature type="transmembrane region" description="Helical" evidence="9">
    <location>
        <begin position="22"/>
        <end position="47"/>
    </location>
</feature>
<dbReference type="GO" id="GO:0022857">
    <property type="term" value="F:transmembrane transporter activity"/>
    <property type="evidence" value="ECO:0007669"/>
    <property type="project" value="InterPro"/>
</dbReference>
<dbReference type="Gene3D" id="1.10.3720.10">
    <property type="entry name" value="MetI-like"/>
    <property type="match status" value="1"/>
</dbReference>
<evidence type="ECO:0000256" key="1">
    <source>
        <dbReference type="ARBA" id="ARBA00004651"/>
    </source>
</evidence>
<keyword evidence="6" id="KW-0029">Amino-acid transport</keyword>
<feature type="domain" description="ABC transmembrane type-1" evidence="10">
    <location>
        <begin position="23"/>
        <end position="210"/>
    </location>
</feature>
<dbReference type="FunFam" id="1.10.3720.10:FF:000033">
    <property type="entry name" value="Polar amino acid ABC transporter permease"/>
    <property type="match status" value="1"/>
</dbReference>
<dbReference type="InterPro" id="IPR000515">
    <property type="entry name" value="MetI-like"/>
</dbReference>
<evidence type="ECO:0000256" key="3">
    <source>
        <dbReference type="ARBA" id="ARBA00022448"/>
    </source>
</evidence>
<dbReference type="Pfam" id="PF00528">
    <property type="entry name" value="BPD_transp_1"/>
    <property type="match status" value="1"/>
</dbReference>
<keyword evidence="7 9" id="KW-1133">Transmembrane helix</keyword>
<dbReference type="EMBL" id="CP121694">
    <property type="protein sequence ID" value="WRO20442.1"/>
    <property type="molecule type" value="Genomic_DNA"/>
</dbReference>
<keyword evidence="4" id="KW-1003">Cell membrane</keyword>
<dbReference type="PANTHER" id="PTHR30614">
    <property type="entry name" value="MEMBRANE COMPONENT OF AMINO ACID ABC TRANSPORTER"/>
    <property type="match status" value="1"/>
</dbReference>
<evidence type="ECO:0000259" key="10">
    <source>
        <dbReference type="PROSITE" id="PS50928"/>
    </source>
</evidence>
<dbReference type="NCBIfam" id="TIGR01726">
    <property type="entry name" value="HEQRo_perm_3TM"/>
    <property type="match status" value="1"/>
</dbReference>
<name>A0AAU0UMM2_9FIRM</name>
<evidence type="ECO:0000256" key="7">
    <source>
        <dbReference type="ARBA" id="ARBA00022989"/>
    </source>
</evidence>
<feature type="transmembrane region" description="Helical" evidence="9">
    <location>
        <begin position="186"/>
        <end position="210"/>
    </location>
</feature>
<dbReference type="InterPro" id="IPR035906">
    <property type="entry name" value="MetI-like_sf"/>
</dbReference>
<dbReference type="CDD" id="cd06261">
    <property type="entry name" value="TM_PBP2"/>
    <property type="match status" value="1"/>
</dbReference>
<evidence type="ECO:0000256" key="4">
    <source>
        <dbReference type="ARBA" id="ARBA00022475"/>
    </source>
</evidence>
<dbReference type="GO" id="GO:0043190">
    <property type="term" value="C:ATP-binding cassette (ABC) transporter complex"/>
    <property type="evidence" value="ECO:0007669"/>
    <property type="project" value="InterPro"/>
</dbReference>
<keyword evidence="5 9" id="KW-0812">Transmembrane</keyword>
<evidence type="ECO:0000313" key="11">
    <source>
        <dbReference type="EMBL" id="WRO20442.1"/>
    </source>
</evidence>
<organism evidence="11 12">
    <name type="scientific">Metallumcola ferriviriculae</name>
    <dbReference type="NCBI Taxonomy" id="3039180"/>
    <lineage>
        <taxon>Bacteria</taxon>
        <taxon>Bacillati</taxon>
        <taxon>Bacillota</taxon>
        <taxon>Clostridia</taxon>
        <taxon>Neomoorellales</taxon>
        <taxon>Desulfitibacteraceae</taxon>
        <taxon>Metallumcola</taxon>
    </lineage>
</organism>
<keyword evidence="3 9" id="KW-0813">Transport</keyword>
<dbReference type="InterPro" id="IPR043429">
    <property type="entry name" value="ArtM/GltK/GlnP/TcyL/YhdX-like"/>
</dbReference>
<proteinExistence type="inferred from homology"/>
<dbReference type="Proteomes" id="UP001329915">
    <property type="component" value="Chromosome"/>
</dbReference>
<dbReference type="PROSITE" id="PS50928">
    <property type="entry name" value="ABC_TM1"/>
    <property type="match status" value="1"/>
</dbReference>
<comment type="similarity">
    <text evidence="2">Belongs to the binding-protein-dependent transport system permease family. HisMQ subfamily.</text>
</comment>
<keyword evidence="12" id="KW-1185">Reference proteome</keyword>
<feature type="transmembrane region" description="Helical" evidence="9">
    <location>
        <begin position="59"/>
        <end position="82"/>
    </location>
</feature>
<dbReference type="InterPro" id="IPR010065">
    <property type="entry name" value="AA_ABC_transptr_permease_3TM"/>
</dbReference>
<evidence type="ECO:0000256" key="2">
    <source>
        <dbReference type="ARBA" id="ARBA00010072"/>
    </source>
</evidence>